<dbReference type="Pfam" id="PF01490">
    <property type="entry name" value="Aa_trans"/>
    <property type="match status" value="1"/>
</dbReference>
<dbReference type="VEuPathDB" id="TriTrypDB:TM35_000481020"/>
<dbReference type="GeneID" id="39990218"/>
<dbReference type="EMBL" id="NBCO01000048">
    <property type="protein sequence ID" value="ORC84141.1"/>
    <property type="molecule type" value="Genomic_DNA"/>
</dbReference>
<dbReference type="RefSeq" id="XP_028878207.1">
    <property type="nucleotide sequence ID" value="XM_029030438.1"/>
</dbReference>
<feature type="transmembrane region" description="Helical" evidence="5">
    <location>
        <begin position="105"/>
        <end position="126"/>
    </location>
</feature>
<evidence type="ECO:0000313" key="7">
    <source>
        <dbReference type="EMBL" id="ORC84141.1"/>
    </source>
</evidence>
<comment type="subcellular location">
    <subcellularLocation>
        <location evidence="1">Membrane</location>
        <topology evidence="1">Multi-pass membrane protein</topology>
    </subcellularLocation>
</comment>
<dbReference type="GO" id="GO:0015179">
    <property type="term" value="F:L-amino acid transmembrane transporter activity"/>
    <property type="evidence" value="ECO:0007669"/>
    <property type="project" value="TreeGrafter"/>
</dbReference>
<evidence type="ECO:0000259" key="6">
    <source>
        <dbReference type="Pfam" id="PF01490"/>
    </source>
</evidence>
<accession>A0A1X0NHS6</accession>
<keyword evidence="2 5" id="KW-0812">Transmembrane</keyword>
<comment type="caution">
    <text evidence="7">The sequence shown here is derived from an EMBL/GenBank/DDBJ whole genome shotgun (WGS) entry which is preliminary data.</text>
</comment>
<feature type="transmembrane region" description="Helical" evidence="5">
    <location>
        <begin position="374"/>
        <end position="393"/>
    </location>
</feature>
<evidence type="ECO:0000256" key="1">
    <source>
        <dbReference type="ARBA" id="ARBA00004141"/>
    </source>
</evidence>
<feature type="transmembrane region" description="Helical" evidence="5">
    <location>
        <begin position="192"/>
        <end position="208"/>
    </location>
</feature>
<keyword evidence="4 5" id="KW-0472">Membrane</keyword>
<name>A0A1X0NHS6_9TRYP</name>
<keyword evidence="8" id="KW-1185">Reference proteome</keyword>
<feature type="transmembrane region" description="Helical" evidence="5">
    <location>
        <begin position="399"/>
        <end position="421"/>
    </location>
</feature>
<feature type="transmembrane region" description="Helical" evidence="5">
    <location>
        <begin position="292"/>
        <end position="316"/>
    </location>
</feature>
<dbReference type="Proteomes" id="UP000192257">
    <property type="component" value="Unassembled WGS sequence"/>
</dbReference>
<dbReference type="AlphaFoldDB" id="A0A1X0NHS6"/>
<dbReference type="GO" id="GO:0005774">
    <property type="term" value="C:vacuolar membrane"/>
    <property type="evidence" value="ECO:0007669"/>
    <property type="project" value="TreeGrafter"/>
</dbReference>
<proteinExistence type="predicted"/>
<evidence type="ECO:0000313" key="8">
    <source>
        <dbReference type="Proteomes" id="UP000192257"/>
    </source>
</evidence>
<dbReference type="PANTHER" id="PTHR22950">
    <property type="entry name" value="AMINO ACID TRANSPORTER"/>
    <property type="match status" value="1"/>
</dbReference>
<evidence type="ECO:0000256" key="4">
    <source>
        <dbReference type="ARBA" id="ARBA00023136"/>
    </source>
</evidence>
<feature type="transmembrane region" description="Helical" evidence="5">
    <location>
        <begin position="457"/>
        <end position="479"/>
    </location>
</feature>
<protein>
    <submittedName>
        <fullName evidence="7">Amino acid transporter</fullName>
    </submittedName>
</protein>
<evidence type="ECO:0000256" key="5">
    <source>
        <dbReference type="SAM" id="Phobius"/>
    </source>
</evidence>
<dbReference type="OrthoDB" id="248434at2759"/>
<feature type="transmembrane region" description="Helical" evidence="5">
    <location>
        <begin position="146"/>
        <end position="172"/>
    </location>
</feature>
<evidence type="ECO:0000256" key="2">
    <source>
        <dbReference type="ARBA" id="ARBA00022692"/>
    </source>
</evidence>
<sequence length="480" mass="53204">MSKITNSVVLPEVSTADATPMGLTAFEYSIQCGDEKQYERSPSELDDIECRCSNAPDEIEDSTDDGEVIIRENVNVFKCAFNIFKGNVGSAVFLLPTFYKDAGYIISPIIGLAIGSCVVDCSLQLVRAKHMINRKKVMNYSQVCEFVLGLPFRYVLLVALLLTQFGFCLLYLQLFGDSMLHLVPRFSGDEYVWMTAMFVAVFPIIFFIDNLSFLAFISMVATVCVFFALITTIVQTFVKLHNDGIEPSATSLGNDIPFGWFNNMANSMMLLEGIGVVLPVENACNNKKRFPLMLAIVLYLVVGWYLLYGLTGYLAYGDNLKISLVDALPKNTLSTVVRVAFTVNIFCTYPILFMPGILQLDSFLGWPSRSLKGILLRIGISLIIYGIAMGVGSGAVNTVVAFIGALPATVMIMILPPLLVFSVEGSVEDPEAPRMTWKYWRRNLFGRRLTFARARSYLYICCGIVIMVVGTFSIVKGLVQ</sequence>
<evidence type="ECO:0000256" key="3">
    <source>
        <dbReference type="ARBA" id="ARBA00022989"/>
    </source>
</evidence>
<reference evidence="7 8" key="1">
    <citation type="submission" date="2017-03" db="EMBL/GenBank/DDBJ databases">
        <title>An alternative strategy for trypanosome survival in the mammalian bloodstream revealed through genome and transcriptome analysis of the ubiquitous bovine parasite Trypanosoma (Megatrypanum) theileri.</title>
        <authorList>
            <person name="Kelly S."/>
            <person name="Ivens A."/>
            <person name="Mott A."/>
            <person name="O'Neill E."/>
            <person name="Emms D."/>
            <person name="Macleod O."/>
            <person name="Voorheis P."/>
            <person name="Matthews J."/>
            <person name="Matthews K."/>
            <person name="Carrington M."/>
        </authorList>
    </citation>
    <scope>NUCLEOTIDE SEQUENCE [LARGE SCALE GENOMIC DNA]</scope>
    <source>
        <strain evidence="7">Edinburgh</strain>
    </source>
</reference>
<feature type="transmembrane region" description="Helical" evidence="5">
    <location>
        <begin position="336"/>
        <end position="353"/>
    </location>
</feature>
<dbReference type="InterPro" id="IPR013057">
    <property type="entry name" value="AA_transpt_TM"/>
</dbReference>
<feature type="transmembrane region" description="Helical" evidence="5">
    <location>
        <begin position="215"/>
        <end position="238"/>
    </location>
</feature>
<keyword evidence="3 5" id="KW-1133">Transmembrane helix</keyword>
<feature type="transmembrane region" description="Helical" evidence="5">
    <location>
        <begin position="79"/>
        <end position="99"/>
    </location>
</feature>
<organism evidence="7 8">
    <name type="scientific">Trypanosoma theileri</name>
    <dbReference type="NCBI Taxonomy" id="67003"/>
    <lineage>
        <taxon>Eukaryota</taxon>
        <taxon>Discoba</taxon>
        <taxon>Euglenozoa</taxon>
        <taxon>Kinetoplastea</taxon>
        <taxon>Metakinetoplastina</taxon>
        <taxon>Trypanosomatida</taxon>
        <taxon>Trypanosomatidae</taxon>
        <taxon>Trypanosoma</taxon>
    </lineage>
</organism>
<gene>
    <name evidence="7" type="ORF">TM35_000481020</name>
</gene>
<feature type="domain" description="Amino acid transporter transmembrane" evidence="6">
    <location>
        <begin position="75"/>
        <end position="424"/>
    </location>
</feature>
<dbReference type="PANTHER" id="PTHR22950:SF349">
    <property type="entry name" value="AMINO ACID TRANSPORTER TRANSMEMBRANE DOMAIN-CONTAINING PROTEIN"/>
    <property type="match status" value="1"/>
</dbReference>